<reference evidence="7 8" key="1">
    <citation type="submission" date="2023-09" db="EMBL/GenBank/DDBJ databases">
        <authorList>
            <person name="Wang M."/>
        </authorList>
    </citation>
    <scope>NUCLEOTIDE SEQUENCE [LARGE SCALE GENOMIC DNA]</scope>
    <source>
        <strain evidence="7">GT-2023</strain>
        <tissue evidence="7">Liver</tissue>
    </source>
</reference>
<dbReference type="InterPro" id="IPR045058">
    <property type="entry name" value="GIMA/IAN/Toc"/>
</dbReference>
<comment type="similarity">
    <text evidence="1">Belongs to the TRAFAC class TrmE-Era-EngA-EngB-Septin-like GTPase superfamily. AIG1/Toc34/Toc159-like paraseptin GTPase family. IAN subfamily.</text>
</comment>
<evidence type="ECO:0000256" key="3">
    <source>
        <dbReference type="ARBA" id="ARBA00023134"/>
    </source>
</evidence>
<feature type="compositionally biased region" description="Basic and acidic residues" evidence="5">
    <location>
        <begin position="284"/>
        <end position="305"/>
    </location>
</feature>
<feature type="region of interest" description="Disordered" evidence="5">
    <location>
        <begin position="276"/>
        <end position="305"/>
    </location>
</feature>
<evidence type="ECO:0000256" key="4">
    <source>
        <dbReference type="SAM" id="Coils"/>
    </source>
</evidence>
<dbReference type="Pfam" id="PF04548">
    <property type="entry name" value="AIG1"/>
    <property type="match status" value="1"/>
</dbReference>
<sequence>MPHSQDDLLITKQSARVRYTSLLAALLAEAALINRSAKLSVRVCYLPLLSRFSPPIYFGDSTKVLDDLRIVLLGKTGVGKSAIGNTILGKEAFKEDISYDSVTKECQRETSEIDGRFIAVIDTPGVFNTKLSHEEIQREITKCMSMIFPGPHVFLLLIPVGRFTQEDENTINIIKETFGENSLMYTMVLFTRGDDLKKKTIKEYMRTPGSAVMKLIEQCGNRYHVFSNNEAGDRMQVSELLQKINDMVTANGGSYYTCKMFKQMGRGKQKLLAKHEEKKRKKMKMEDERQLHDKERGKNKEEFTENENRKINEIAELVIKTKELLMGLQDLQRQHEETLKQMQENEKRRKEEKQNWSKHQQILEKKIQHEKSLREQQCKIYEDKIKLIEQKQQAEQIRTKPMDYEEDRRKDIDNMKMWCFQTASSQQCPPVLPPGQLFYTYTPPDCTHLSDPSIP</sequence>
<evidence type="ECO:0000313" key="8">
    <source>
        <dbReference type="Proteomes" id="UP001558613"/>
    </source>
</evidence>
<keyword evidence="2" id="KW-0547">Nucleotide-binding</keyword>
<dbReference type="EMBL" id="JAYMGO010000023">
    <property type="protein sequence ID" value="KAL1249367.1"/>
    <property type="molecule type" value="Genomic_DNA"/>
</dbReference>
<organism evidence="7 8">
    <name type="scientific">Cirrhinus molitorella</name>
    <name type="common">mud carp</name>
    <dbReference type="NCBI Taxonomy" id="172907"/>
    <lineage>
        <taxon>Eukaryota</taxon>
        <taxon>Metazoa</taxon>
        <taxon>Chordata</taxon>
        <taxon>Craniata</taxon>
        <taxon>Vertebrata</taxon>
        <taxon>Euteleostomi</taxon>
        <taxon>Actinopterygii</taxon>
        <taxon>Neopterygii</taxon>
        <taxon>Teleostei</taxon>
        <taxon>Ostariophysi</taxon>
        <taxon>Cypriniformes</taxon>
        <taxon>Cyprinidae</taxon>
        <taxon>Labeoninae</taxon>
        <taxon>Labeonini</taxon>
        <taxon>Cirrhinus</taxon>
    </lineage>
</organism>
<feature type="domain" description="AIG1-type G" evidence="6">
    <location>
        <begin position="65"/>
        <end position="265"/>
    </location>
</feature>
<dbReference type="PROSITE" id="PS51720">
    <property type="entry name" value="G_AIG1"/>
    <property type="match status" value="1"/>
</dbReference>
<protein>
    <recommendedName>
        <fullName evidence="6">AIG1-type G domain-containing protein</fullName>
    </recommendedName>
</protein>
<dbReference type="InterPro" id="IPR027417">
    <property type="entry name" value="P-loop_NTPase"/>
</dbReference>
<feature type="coiled-coil region" evidence="4">
    <location>
        <begin position="325"/>
        <end position="355"/>
    </location>
</feature>
<evidence type="ECO:0000313" key="7">
    <source>
        <dbReference type="EMBL" id="KAL1249367.1"/>
    </source>
</evidence>
<accession>A0ABR3L955</accession>
<keyword evidence="3" id="KW-0342">GTP-binding</keyword>
<keyword evidence="8" id="KW-1185">Reference proteome</keyword>
<dbReference type="Gene3D" id="3.40.50.300">
    <property type="entry name" value="P-loop containing nucleotide triphosphate hydrolases"/>
    <property type="match status" value="1"/>
</dbReference>
<gene>
    <name evidence="7" type="ORF">QQF64_020372</name>
</gene>
<evidence type="ECO:0000256" key="1">
    <source>
        <dbReference type="ARBA" id="ARBA00008535"/>
    </source>
</evidence>
<dbReference type="PANTHER" id="PTHR10903:SF188">
    <property type="entry name" value="GTPASE IMAP FAMILY MEMBER 2-LIKE-RELATED"/>
    <property type="match status" value="1"/>
</dbReference>
<dbReference type="SUPFAM" id="SSF52540">
    <property type="entry name" value="P-loop containing nucleoside triphosphate hydrolases"/>
    <property type="match status" value="1"/>
</dbReference>
<evidence type="ECO:0000256" key="2">
    <source>
        <dbReference type="ARBA" id="ARBA00022741"/>
    </source>
</evidence>
<dbReference type="InterPro" id="IPR006703">
    <property type="entry name" value="G_AIG1"/>
</dbReference>
<dbReference type="PANTHER" id="PTHR10903">
    <property type="entry name" value="GTPASE, IMAP FAMILY MEMBER-RELATED"/>
    <property type="match status" value="1"/>
</dbReference>
<comment type="caution">
    <text evidence="7">The sequence shown here is derived from an EMBL/GenBank/DDBJ whole genome shotgun (WGS) entry which is preliminary data.</text>
</comment>
<keyword evidence="4" id="KW-0175">Coiled coil</keyword>
<dbReference type="Proteomes" id="UP001558613">
    <property type="component" value="Unassembled WGS sequence"/>
</dbReference>
<evidence type="ECO:0000259" key="6">
    <source>
        <dbReference type="PROSITE" id="PS51720"/>
    </source>
</evidence>
<name>A0ABR3L955_9TELE</name>
<proteinExistence type="inferred from homology"/>
<dbReference type="CDD" id="cd01852">
    <property type="entry name" value="AIG1"/>
    <property type="match status" value="1"/>
</dbReference>
<evidence type="ECO:0000256" key="5">
    <source>
        <dbReference type="SAM" id="MobiDB-lite"/>
    </source>
</evidence>